<proteinExistence type="predicted"/>
<dbReference type="Pfam" id="PF23556">
    <property type="entry name" value="TPR_Vps41"/>
    <property type="match status" value="1"/>
</dbReference>
<dbReference type="SMART" id="SM00299">
    <property type="entry name" value="CLH"/>
    <property type="match status" value="1"/>
</dbReference>
<dbReference type="InterPro" id="IPR001680">
    <property type="entry name" value="WD40_rpt"/>
</dbReference>
<evidence type="ECO:0000256" key="3">
    <source>
        <dbReference type="PROSITE-ProRule" id="PRU00221"/>
    </source>
</evidence>
<dbReference type="Gene3D" id="1.25.40.10">
    <property type="entry name" value="Tetratricopeptide repeat domain"/>
    <property type="match status" value="1"/>
</dbReference>
<dbReference type="PANTHER" id="PTHR12616">
    <property type="entry name" value="VACUOLAR PROTEIN SORTING VPS41"/>
    <property type="match status" value="1"/>
</dbReference>
<dbReference type="SUPFAM" id="SSF50978">
    <property type="entry name" value="WD40 repeat-like"/>
    <property type="match status" value="1"/>
</dbReference>
<dbReference type="PROSITE" id="PS50082">
    <property type="entry name" value="WD_REPEATS_2"/>
    <property type="match status" value="1"/>
</dbReference>
<dbReference type="InterPro" id="IPR011990">
    <property type="entry name" value="TPR-like_helical_dom_sf"/>
</dbReference>
<keyword evidence="1" id="KW-0813">Transport</keyword>
<evidence type="ECO:0000256" key="4">
    <source>
        <dbReference type="PROSITE-ProRule" id="PRU01006"/>
    </source>
</evidence>
<feature type="domain" description="Vps41 beta-propeller" evidence="5">
    <location>
        <begin position="20"/>
        <end position="360"/>
    </location>
</feature>
<dbReference type="InterPro" id="IPR045111">
    <property type="entry name" value="Vps41/Vps8"/>
</dbReference>
<evidence type="ECO:0000259" key="5">
    <source>
        <dbReference type="Pfam" id="PF23411"/>
    </source>
</evidence>
<dbReference type="InterPro" id="IPR015943">
    <property type="entry name" value="WD40/YVTN_repeat-like_dom_sf"/>
</dbReference>
<evidence type="ECO:0000313" key="6">
    <source>
        <dbReference type="EMBL" id="CAK8691454.1"/>
    </source>
</evidence>
<dbReference type="Proteomes" id="UP001642483">
    <property type="component" value="Unassembled WGS sequence"/>
</dbReference>
<dbReference type="SMART" id="SM00320">
    <property type="entry name" value="WD40"/>
    <property type="match status" value="1"/>
</dbReference>
<evidence type="ECO:0000256" key="1">
    <source>
        <dbReference type="ARBA" id="ARBA00022448"/>
    </source>
</evidence>
<dbReference type="Pfam" id="PF23411">
    <property type="entry name" value="Beta-prop_Vps41"/>
    <property type="match status" value="1"/>
</dbReference>
<evidence type="ECO:0000256" key="2">
    <source>
        <dbReference type="ARBA" id="ARBA00022927"/>
    </source>
</evidence>
<keyword evidence="3" id="KW-0853">WD repeat</keyword>
<dbReference type="EMBL" id="CAWYQH010000119">
    <property type="protein sequence ID" value="CAK8691454.1"/>
    <property type="molecule type" value="Genomic_DNA"/>
</dbReference>
<accession>A0ABP0GLE4</accession>
<dbReference type="InterPro" id="IPR036322">
    <property type="entry name" value="WD40_repeat_dom_sf"/>
</dbReference>
<protein>
    <recommendedName>
        <fullName evidence="5">Vps41 beta-propeller domain-containing protein</fullName>
    </recommendedName>
</protein>
<dbReference type="Gene3D" id="2.130.10.10">
    <property type="entry name" value="YVTN repeat-like/Quinoprotein amine dehydrogenase"/>
    <property type="match status" value="1"/>
</dbReference>
<keyword evidence="7" id="KW-1185">Reference proteome</keyword>
<feature type="repeat" description="WD" evidence="3">
    <location>
        <begin position="72"/>
        <end position="113"/>
    </location>
</feature>
<reference evidence="6 7" key="1">
    <citation type="submission" date="2024-02" db="EMBL/GenBank/DDBJ databases">
        <authorList>
            <person name="Daric V."/>
            <person name="Darras S."/>
        </authorList>
    </citation>
    <scope>NUCLEOTIDE SEQUENCE [LARGE SCALE GENOMIC DNA]</scope>
</reference>
<name>A0ABP0GLE4_CLALP</name>
<dbReference type="InterPro" id="IPR057780">
    <property type="entry name" value="Beta-prop_Vps41"/>
</dbReference>
<organism evidence="6 7">
    <name type="scientific">Clavelina lepadiformis</name>
    <name type="common">Light-bulb sea squirt</name>
    <name type="synonym">Ascidia lepadiformis</name>
    <dbReference type="NCBI Taxonomy" id="159417"/>
    <lineage>
        <taxon>Eukaryota</taxon>
        <taxon>Metazoa</taxon>
        <taxon>Chordata</taxon>
        <taxon>Tunicata</taxon>
        <taxon>Ascidiacea</taxon>
        <taxon>Aplousobranchia</taxon>
        <taxon>Clavelinidae</taxon>
        <taxon>Clavelina</taxon>
    </lineage>
</organism>
<gene>
    <name evidence="6" type="ORF">CVLEPA_LOCUS24159</name>
</gene>
<keyword evidence="2" id="KW-0653">Protein transport</keyword>
<evidence type="ECO:0000313" key="7">
    <source>
        <dbReference type="Proteomes" id="UP001642483"/>
    </source>
</evidence>
<feature type="repeat" description="CHCR" evidence="4">
    <location>
        <begin position="572"/>
        <end position="716"/>
    </location>
</feature>
<sequence length="858" mass="99325">MSSTTSSDDESGDVLEEPQLKYERMGSDLLEILKTDAASCVALHCKFVALGTHWGKMHILDHQGNNITSKRFSPHTTTVTSIALDDTGEYVASCSDDGLVSVISLYNDDYSQVITLDKPAKSVALEPGYAQSSSKQIVFGTDKLVMCVRTWLRRHQQTVLHQGEGLVRTIKWRKQFIAWANDWGVKIYDTKQERRITHISRTSTNKRNNTVRPELYPAHISWKDDKTILIGWGNDIKVCAVREKTTQNLREPTKYCVILYQFKADFACCGIAPLGDQIIALAFLEEDLQNETADDHNEPSQRPQLRIIEPDLNNKESYIEVSRDALSIRGYQNYRCSDYSLEYNGSEIFVVSPKDVVLAQKRDEDDRITWLLQINQHREALELVQQYGKRLKKHTYLDVGLTYLSHLMDDGDFAEAAEICPQVLGNNMNLWEQIVYRFSEVGQLREISPLLPRGDFRLPLSCYEMVLEDFLKQDHKGFSKLLNEWPSELYNITTMTNRVLSYLDRDAHNPILLAALAKLYTADNRFDRALSIYLRLQDPEAFQLIRKHNLYKALQENILPLMQFREQQQEAVDLLLDNMEYVPVDRVVAELEEKKNHLHKYLHALFLRDPHLGSEYHALQVRLYAEFDRSRLLPFLRSSNYIPLEEALCICEEREYVDEQVFLLGRMGNASRALALITEHETDVSRAVEFCKDQDDSQLWDELINNSLDKPDYIRGLLENIGTHVDPIILIKKIPNNMKIPGLRDALVKILQDYSMQTALWWECKRILSSDVVALMRKQMNVNMRPQRIDESRDCDACGQPLLCKRGKINQSIRCKIKYHCGFSRDRRYVMRYFNFKLSWYEIGFSCGGQLSMSTFFP</sequence>
<dbReference type="InterPro" id="IPR000547">
    <property type="entry name" value="Clathrin_H-chain/VPS_repeat"/>
</dbReference>
<dbReference type="PROSITE" id="PS50236">
    <property type="entry name" value="CHCR"/>
    <property type="match status" value="1"/>
</dbReference>
<comment type="caution">
    <text evidence="6">The sequence shown here is derived from an EMBL/GenBank/DDBJ whole genome shotgun (WGS) entry which is preliminary data.</text>
</comment>
<dbReference type="PANTHER" id="PTHR12616:SF1">
    <property type="entry name" value="VACUOLAR PROTEIN SORTING-ASSOCIATED PROTEIN 41 HOMOLOG"/>
    <property type="match status" value="1"/>
</dbReference>